<evidence type="ECO:0000256" key="3">
    <source>
        <dbReference type="ARBA" id="ARBA00022448"/>
    </source>
</evidence>
<evidence type="ECO:0000256" key="5">
    <source>
        <dbReference type="ARBA" id="ARBA00022692"/>
    </source>
</evidence>
<feature type="transmembrane region" description="Helical" evidence="8">
    <location>
        <begin position="98"/>
        <end position="116"/>
    </location>
</feature>
<dbReference type="InterPro" id="IPR002781">
    <property type="entry name" value="TM_pro_TauE-like"/>
</dbReference>
<protein>
    <recommendedName>
        <fullName evidence="8">Probable membrane transporter protein</fullName>
    </recommendedName>
</protein>
<organism evidence="9 10">
    <name type="scientific">Salipiger mucosus DSM 16094</name>
    <dbReference type="NCBI Taxonomy" id="1123237"/>
    <lineage>
        <taxon>Bacteria</taxon>
        <taxon>Pseudomonadati</taxon>
        <taxon>Pseudomonadota</taxon>
        <taxon>Alphaproteobacteria</taxon>
        <taxon>Rhodobacterales</taxon>
        <taxon>Roseobacteraceae</taxon>
        <taxon>Salipiger</taxon>
    </lineage>
</organism>
<keyword evidence="3" id="KW-0813">Transport</keyword>
<name>S9RVE5_9RHOB</name>
<evidence type="ECO:0000256" key="8">
    <source>
        <dbReference type="RuleBase" id="RU363041"/>
    </source>
</evidence>
<keyword evidence="5 8" id="KW-0812">Transmembrane</keyword>
<dbReference type="PANTHER" id="PTHR30269">
    <property type="entry name" value="TRANSMEMBRANE PROTEIN YFCA"/>
    <property type="match status" value="1"/>
</dbReference>
<evidence type="ECO:0000256" key="4">
    <source>
        <dbReference type="ARBA" id="ARBA00022475"/>
    </source>
</evidence>
<feature type="transmembrane region" description="Helical" evidence="8">
    <location>
        <begin position="74"/>
        <end position="92"/>
    </location>
</feature>
<dbReference type="EMBL" id="APVH01000042">
    <property type="protein sequence ID" value="EPX77949.1"/>
    <property type="molecule type" value="Genomic_DNA"/>
</dbReference>
<evidence type="ECO:0000313" key="10">
    <source>
        <dbReference type="Proteomes" id="UP000015347"/>
    </source>
</evidence>
<feature type="transmembrane region" description="Helical" evidence="8">
    <location>
        <begin position="180"/>
        <end position="199"/>
    </location>
</feature>
<dbReference type="RefSeq" id="WP_020040106.1">
    <property type="nucleotide sequence ID" value="NZ_KE557281.1"/>
</dbReference>
<comment type="caution">
    <text evidence="9">The sequence shown here is derived from an EMBL/GenBank/DDBJ whole genome shotgun (WGS) entry which is preliminary data.</text>
</comment>
<evidence type="ECO:0000256" key="7">
    <source>
        <dbReference type="ARBA" id="ARBA00023136"/>
    </source>
</evidence>
<feature type="transmembrane region" description="Helical" evidence="8">
    <location>
        <begin position="229"/>
        <end position="248"/>
    </location>
</feature>
<keyword evidence="7 8" id="KW-0472">Membrane</keyword>
<dbReference type="eggNOG" id="COG0730">
    <property type="taxonomic scope" value="Bacteria"/>
</dbReference>
<evidence type="ECO:0000256" key="6">
    <source>
        <dbReference type="ARBA" id="ARBA00022989"/>
    </source>
</evidence>
<feature type="transmembrane region" description="Helical" evidence="8">
    <location>
        <begin position="150"/>
        <end position="168"/>
    </location>
</feature>
<keyword evidence="4 8" id="KW-1003">Cell membrane</keyword>
<reference evidence="10" key="1">
    <citation type="journal article" date="2014" name="Stand. Genomic Sci.">
        <title>Genome sequence of the exopolysaccharide-producing Salipiger mucosus type strain (DSM 16094(T)), a moderately halophilic member of the Roseobacter clade.</title>
        <authorList>
            <person name="Riedel T."/>
            <person name="Spring S."/>
            <person name="Fiebig A."/>
            <person name="Petersen J."/>
            <person name="Kyrpides N.C."/>
            <person name="Goker M."/>
            <person name="Klenk H.P."/>
        </authorList>
    </citation>
    <scope>NUCLEOTIDE SEQUENCE [LARGE SCALE GENOMIC DNA]</scope>
    <source>
        <strain evidence="10">DSM 16094</strain>
    </source>
</reference>
<comment type="subcellular location">
    <subcellularLocation>
        <location evidence="1 8">Cell membrane</location>
        <topology evidence="1 8">Multi-pass membrane protein</topology>
    </subcellularLocation>
</comment>
<gene>
    <name evidence="9" type="ORF">Salmuc_03271</name>
</gene>
<dbReference type="OrthoDB" id="9807082at2"/>
<dbReference type="Proteomes" id="UP000015347">
    <property type="component" value="Unassembled WGS sequence"/>
</dbReference>
<evidence type="ECO:0000313" key="9">
    <source>
        <dbReference type="EMBL" id="EPX77949.1"/>
    </source>
</evidence>
<dbReference type="GO" id="GO:0005886">
    <property type="term" value="C:plasma membrane"/>
    <property type="evidence" value="ECO:0007669"/>
    <property type="project" value="UniProtKB-SubCell"/>
</dbReference>
<feature type="transmembrane region" description="Helical" evidence="8">
    <location>
        <begin position="128"/>
        <end position="144"/>
    </location>
</feature>
<evidence type="ECO:0000256" key="2">
    <source>
        <dbReference type="ARBA" id="ARBA00009142"/>
    </source>
</evidence>
<accession>S9RVE5</accession>
<dbReference type="Pfam" id="PF01925">
    <property type="entry name" value="TauE"/>
    <property type="match status" value="1"/>
</dbReference>
<sequence>MLSYAVLIVAGLLAGALNAVAGGGTFLSFPALVWAGVPPVAANATATLAALPGYLGSTWAFRQDIAASHRLPPLLVIGTAALGGGLGAFLLLATPGEVFSGIVPWLLGFATVIFALGPRITALLTRRGLGKPGVVAVTLTLMIVTSYGGYFNGGVGILLLAALGLLGMSNLKEMNGLKNLMSSILSLISVTIYVAAGLIAWKHALVMGLACAAGGYLGAALFRRVSKPAVLRVFITLVGTVMTIVFLVR</sequence>
<feature type="transmembrane region" description="Helical" evidence="8">
    <location>
        <begin position="45"/>
        <end position="62"/>
    </location>
</feature>
<comment type="similarity">
    <text evidence="2 8">Belongs to the 4-toluene sulfonate uptake permease (TSUP) (TC 2.A.102) family.</text>
</comment>
<feature type="transmembrane region" description="Helical" evidence="8">
    <location>
        <begin position="205"/>
        <end position="222"/>
    </location>
</feature>
<dbReference type="InterPro" id="IPR052017">
    <property type="entry name" value="TSUP"/>
</dbReference>
<dbReference type="AlphaFoldDB" id="S9RVE5"/>
<dbReference type="PANTHER" id="PTHR30269:SF0">
    <property type="entry name" value="MEMBRANE TRANSPORTER PROTEIN YFCA-RELATED"/>
    <property type="match status" value="1"/>
</dbReference>
<dbReference type="HOGENOM" id="CLU_045498_7_0_5"/>
<evidence type="ECO:0000256" key="1">
    <source>
        <dbReference type="ARBA" id="ARBA00004651"/>
    </source>
</evidence>
<keyword evidence="10" id="KW-1185">Reference proteome</keyword>
<keyword evidence="6 8" id="KW-1133">Transmembrane helix</keyword>
<proteinExistence type="inferred from homology"/>